<dbReference type="SUPFAM" id="SSF51569">
    <property type="entry name" value="Aldolase"/>
    <property type="match status" value="1"/>
</dbReference>
<keyword evidence="1" id="KW-0704">Schiff base</keyword>
<dbReference type="NCBIfam" id="TIGR02134">
    <property type="entry name" value="transald_staph"/>
    <property type="match status" value="1"/>
</dbReference>
<dbReference type="PANTHER" id="PTHR10683">
    <property type="entry name" value="TRANSALDOLASE"/>
    <property type="match status" value="1"/>
</dbReference>
<dbReference type="PANTHER" id="PTHR10683:SF40">
    <property type="entry name" value="FRUCTOSE-6-PHOSPHATE ALDOLASE 1-RELATED"/>
    <property type="match status" value="1"/>
</dbReference>
<dbReference type="GO" id="GO:0005975">
    <property type="term" value="P:carbohydrate metabolic process"/>
    <property type="evidence" value="ECO:0007669"/>
    <property type="project" value="InterPro"/>
</dbReference>
<proteinExistence type="predicted"/>
<evidence type="ECO:0000313" key="2">
    <source>
        <dbReference type="EMBL" id="OGG72650.1"/>
    </source>
</evidence>
<comment type="caution">
    <text evidence="2">The sequence shown here is derived from an EMBL/GenBank/DDBJ whole genome shotgun (WGS) entry which is preliminary data.</text>
</comment>
<evidence type="ECO:0000256" key="1">
    <source>
        <dbReference type="ARBA" id="ARBA00023270"/>
    </source>
</evidence>
<organism evidence="2 3">
    <name type="scientific">Candidatus Kaiserbacteria bacterium RIFCSPLOWO2_01_FULL_53_17</name>
    <dbReference type="NCBI Taxonomy" id="1798511"/>
    <lineage>
        <taxon>Bacteria</taxon>
        <taxon>Candidatus Kaiseribacteriota</taxon>
    </lineage>
</organism>
<protein>
    <submittedName>
        <fullName evidence="2">Transaldolase</fullName>
    </submittedName>
</protein>
<reference evidence="2 3" key="1">
    <citation type="journal article" date="2016" name="Nat. Commun.">
        <title>Thousands of microbial genomes shed light on interconnected biogeochemical processes in an aquifer system.</title>
        <authorList>
            <person name="Anantharaman K."/>
            <person name="Brown C.T."/>
            <person name="Hug L.A."/>
            <person name="Sharon I."/>
            <person name="Castelle C.J."/>
            <person name="Probst A.J."/>
            <person name="Thomas B.C."/>
            <person name="Singh A."/>
            <person name="Wilkins M.J."/>
            <person name="Karaoz U."/>
            <person name="Brodie E.L."/>
            <person name="Williams K.H."/>
            <person name="Hubbard S.S."/>
            <person name="Banfield J.F."/>
        </authorList>
    </citation>
    <scope>NUCLEOTIDE SEQUENCE [LARGE SCALE GENOMIC DNA]</scope>
</reference>
<sequence length="243" mass="27011">MKNPKPVHRLRLKIFADGAEKDSMLALAKEPLIKGFTTNPTLMKKAGITDYAAFAKDILTHITKKPISFEVFSDDFAEMERQARIINAWGKNIYIKIPITNTKKRSSAALVRKLSREGIRLNVTALLTLAQVKEMTAALSPAIPAIISVFAGRIADTGYDPLPIMKAAKAITKKKKNIELLWASPRQLYDIYNAEAAGADIITVTHDILKKLDKIGYDHGALSLDTVKMFYDDGQKVGYTLYE</sequence>
<dbReference type="Gene3D" id="3.20.20.70">
    <property type="entry name" value="Aldolase class I"/>
    <property type="match status" value="1"/>
</dbReference>
<dbReference type="EMBL" id="MFLY01000036">
    <property type="protein sequence ID" value="OGG72650.1"/>
    <property type="molecule type" value="Genomic_DNA"/>
</dbReference>
<dbReference type="InterPro" id="IPR001585">
    <property type="entry name" value="TAL/FSA"/>
</dbReference>
<gene>
    <name evidence="2" type="ORF">A3A38_00220</name>
</gene>
<dbReference type="AlphaFoldDB" id="A0A1F6EG85"/>
<evidence type="ECO:0000313" key="3">
    <source>
        <dbReference type="Proteomes" id="UP000177306"/>
    </source>
</evidence>
<dbReference type="Proteomes" id="UP000177306">
    <property type="component" value="Unassembled WGS sequence"/>
</dbReference>
<dbReference type="InterPro" id="IPR013785">
    <property type="entry name" value="Aldolase_TIM"/>
</dbReference>
<name>A0A1F6EG85_9BACT</name>
<dbReference type="Pfam" id="PF00923">
    <property type="entry name" value="TAL_FSA"/>
    <property type="match status" value="1"/>
</dbReference>
<accession>A0A1F6EG85</accession>
<dbReference type="InterPro" id="IPR011861">
    <property type="entry name" value="Transald_staph-type"/>
</dbReference>